<name>A8DUP8_NEMVE</name>
<accession>A8DUP8</accession>
<sequence>MLRRVFVNLGFNSPSEAEKALKKSNRKDGGTRAQKGRLLNRPQMEKIRALPPPGEVKRQEVLDATPAIPPASAQRTMGLPSQAATAEDNRRLGVQVLRVVNGGVAPTGLPRPPGKSRFPFARKKAKTTDAKSTLPDIRDTNDNALVNMRTTDLPNVRDLYTNKKDNAVPVASEGASATTWTTGSHQAMSAMQSEEEPGASMGHRTERQKAKELKQMKRAGLTPLRPPPHRNTMEDDADHKARMNKLKRARIGLAKNRVNPERGYLLGRKRYLWQYKAGAHLPQYKVCEELILIVRHVVIPVDLELPVLYCRLNISKVIYDLLPMIKEAGDEKLFCMVSPPEVWLDNNGNIVVCDDDDPARVRAFDMMEMRPCQSMSAQMSRVLTPLITVSVFALSAEDVFRNRVKL</sequence>
<proteinExistence type="predicted"/>
<feature type="region of interest" description="Disordered" evidence="1">
    <location>
        <begin position="105"/>
        <end position="139"/>
    </location>
</feature>
<dbReference type="AlphaFoldDB" id="A8DUP8"/>
<feature type="region of interest" description="Disordered" evidence="1">
    <location>
        <begin position="16"/>
        <end position="57"/>
    </location>
</feature>
<evidence type="ECO:0000313" key="2">
    <source>
        <dbReference type="EMBL" id="EDO28673.1"/>
    </source>
</evidence>
<organism evidence="2 3">
    <name type="scientific">Nematostella vectensis</name>
    <name type="common">Starlet sea anemone</name>
    <dbReference type="NCBI Taxonomy" id="45351"/>
    <lineage>
        <taxon>Eukaryota</taxon>
        <taxon>Metazoa</taxon>
        <taxon>Cnidaria</taxon>
        <taxon>Anthozoa</taxon>
        <taxon>Hexacorallia</taxon>
        <taxon>Actiniaria</taxon>
        <taxon>Edwardsiidae</taxon>
        <taxon>Nematostella</taxon>
    </lineage>
</organism>
<dbReference type="HOGENOM" id="CLU_678442_0_0_1"/>
<dbReference type="EMBL" id="DS471288">
    <property type="protein sequence ID" value="EDO28673.1"/>
    <property type="molecule type" value="Genomic_DNA"/>
</dbReference>
<dbReference type="InParanoid" id="A8DUP8"/>
<feature type="compositionally biased region" description="Basic and acidic residues" evidence="1">
    <location>
        <begin position="16"/>
        <end position="30"/>
    </location>
</feature>
<reference evidence="2 3" key="1">
    <citation type="journal article" date="2007" name="Science">
        <title>Sea anemone genome reveals ancestral eumetazoan gene repertoire and genomic organization.</title>
        <authorList>
            <person name="Putnam N.H."/>
            <person name="Srivastava M."/>
            <person name="Hellsten U."/>
            <person name="Dirks B."/>
            <person name="Chapman J."/>
            <person name="Salamov A."/>
            <person name="Terry A."/>
            <person name="Shapiro H."/>
            <person name="Lindquist E."/>
            <person name="Kapitonov V.V."/>
            <person name="Jurka J."/>
            <person name="Genikhovich G."/>
            <person name="Grigoriev I.V."/>
            <person name="Lucas S.M."/>
            <person name="Steele R.E."/>
            <person name="Finnerty J.R."/>
            <person name="Technau U."/>
            <person name="Martindale M.Q."/>
            <person name="Rokhsar D.S."/>
        </authorList>
    </citation>
    <scope>NUCLEOTIDE SEQUENCE [LARGE SCALE GENOMIC DNA]</scope>
    <source>
        <strain evidence="3">CH2 X CH6</strain>
    </source>
</reference>
<protein>
    <submittedName>
        <fullName evidence="2">Uncharacterized protein</fullName>
    </submittedName>
</protein>
<dbReference type="Proteomes" id="UP000001593">
    <property type="component" value="Unassembled WGS sequence"/>
</dbReference>
<keyword evidence="3" id="KW-1185">Reference proteome</keyword>
<evidence type="ECO:0000313" key="3">
    <source>
        <dbReference type="Proteomes" id="UP000001593"/>
    </source>
</evidence>
<gene>
    <name evidence="2" type="ORF">NEMVEDRAFT_v1g222719</name>
</gene>
<evidence type="ECO:0000256" key="1">
    <source>
        <dbReference type="SAM" id="MobiDB-lite"/>
    </source>
</evidence>